<dbReference type="Gene3D" id="2.60.120.200">
    <property type="match status" value="1"/>
</dbReference>
<dbReference type="Pfam" id="PF13385">
    <property type="entry name" value="Laminin_G_3"/>
    <property type="match status" value="1"/>
</dbReference>
<reference evidence="2" key="1">
    <citation type="journal article" date="2019" name="Int. J. Syst. Evol. Microbiol.">
        <title>The Global Catalogue of Microorganisms (GCM) 10K type strain sequencing project: providing services to taxonomists for standard genome sequencing and annotation.</title>
        <authorList>
            <consortium name="The Broad Institute Genomics Platform"/>
            <consortium name="The Broad Institute Genome Sequencing Center for Infectious Disease"/>
            <person name="Wu L."/>
            <person name="Ma J."/>
        </authorList>
    </citation>
    <scope>NUCLEOTIDE SEQUENCE [LARGE SCALE GENOMIC DNA]</scope>
    <source>
        <strain evidence="2">IBRC-M 10703</strain>
    </source>
</reference>
<sequence length="290" mass="32329">MKQSYWDKKYSASVGGGSLALDGDGDYVTVNGIDIQDEFTVEATFFLESYDEGLYSGVISRIDSSMDGWGLAIVGKNYGEGNFDLYYGLNSVVTEEKMNLNEWHTVTMTASKWIETVDNGDDTTTDVPHGKFELFVDGVMVDYTPDSMDWSNNNVIPIRIGGMYHSLYLNGYMHGKIQDVRIYNRVLTEQEIESNYEGNVVRDGLVGEWLMNGNAIDTSGLNNNGTLHGDAYFVEGQSPRPMTNQDKEVFALRSMGFDGTLNDMRRAFYQKRTGISSLGDAIAANKNTEE</sequence>
<dbReference type="Proteomes" id="UP001595772">
    <property type="component" value="Unassembled WGS sequence"/>
</dbReference>
<accession>A0ABV8GVL9</accession>
<comment type="caution">
    <text evidence="1">The sequence shown here is derived from an EMBL/GenBank/DDBJ whole genome shotgun (WGS) entry which is preliminary data.</text>
</comment>
<dbReference type="EMBL" id="JBHSAO010000001">
    <property type="protein sequence ID" value="MFC4022712.1"/>
    <property type="molecule type" value="Genomic_DNA"/>
</dbReference>
<dbReference type="SUPFAM" id="SSF49899">
    <property type="entry name" value="Concanavalin A-like lectins/glucanases"/>
    <property type="match status" value="1"/>
</dbReference>
<gene>
    <name evidence="1" type="ORF">ACFOUV_02630</name>
</gene>
<name>A0ABV8GVL9_9BACI</name>
<evidence type="ECO:0000313" key="1">
    <source>
        <dbReference type="EMBL" id="MFC4022712.1"/>
    </source>
</evidence>
<organism evidence="1 2">
    <name type="scientific">Oceanobacillus longus</name>
    <dbReference type="NCBI Taxonomy" id="930120"/>
    <lineage>
        <taxon>Bacteria</taxon>
        <taxon>Bacillati</taxon>
        <taxon>Bacillota</taxon>
        <taxon>Bacilli</taxon>
        <taxon>Bacillales</taxon>
        <taxon>Bacillaceae</taxon>
        <taxon>Oceanobacillus</taxon>
    </lineage>
</organism>
<proteinExistence type="predicted"/>
<keyword evidence="2" id="KW-1185">Reference proteome</keyword>
<dbReference type="RefSeq" id="WP_379495212.1">
    <property type="nucleotide sequence ID" value="NZ_JBHSAO010000001.1"/>
</dbReference>
<protein>
    <submittedName>
        <fullName evidence="1">LamG-like jellyroll fold domain-containing protein</fullName>
    </submittedName>
</protein>
<dbReference type="InterPro" id="IPR013320">
    <property type="entry name" value="ConA-like_dom_sf"/>
</dbReference>
<evidence type="ECO:0000313" key="2">
    <source>
        <dbReference type="Proteomes" id="UP001595772"/>
    </source>
</evidence>